<dbReference type="Proteomes" id="UP000006878">
    <property type="component" value="Chromosome"/>
</dbReference>
<evidence type="ECO:0000313" key="2">
    <source>
        <dbReference type="Proteomes" id="UP000006878"/>
    </source>
</evidence>
<gene>
    <name evidence="1" type="ordered locus">AARI_13430</name>
</gene>
<accession>A0ABM9PW16</accession>
<dbReference type="GeneID" id="303184934"/>
<evidence type="ECO:0000313" key="1">
    <source>
        <dbReference type="EMBL" id="CBT75549.1"/>
    </source>
</evidence>
<dbReference type="RefSeq" id="WP_013348691.1">
    <property type="nucleotide sequence ID" value="NC_014550.1"/>
</dbReference>
<protein>
    <submittedName>
        <fullName evidence="1">Uncharacterized protein</fullName>
    </submittedName>
</protein>
<keyword evidence="2" id="KW-1185">Reference proteome</keyword>
<reference evidence="2" key="2">
    <citation type="submission" date="2010-07" db="EMBL/GenBank/DDBJ databases">
        <title>Complete genome sequence of Arthrobacter arilaitensis (strain DSM 16368 / CIP 108037 / JCM 13566 / Re117).</title>
        <authorList>
            <person name="Genoscope."/>
        </authorList>
    </citation>
    <scope>NUCLEOTIDE SEQUENCE [LARGE SCALE GENOMIC DNA]</scope>
    <source>
        <strain evidence="2">DSM 16368 / CIP 108037 / IAM 15318 / JCM 13566 / Re117</strain>
    </source>
</reference>
<reference evidence="2" key="1">
    <citation type="journal article" date="2010" name="PLoS ONE">
        <title>The Arthrobacter arilaitensis Re117 genome sequence reveals its genetic adaptation to the surface of cheese.</title>
        <authorList>
            <person name="Monnet C."/>
            <person name="Loux V."/>
            <person name="Gibrat J.F."/>
            <person name="Spinnler E."/>
            <person name="Barbe V."/>
            <person name="Vacherie B."/>
            <person name="Gavory F."/>
            <person name="Gourbeyre E."/>
            <person name="Siguier P."/>
            <person name="Chandler M."/>
            <person name="Elleuch R."/>
            <person name="Irlinger F."/>
            <person name="Vallaeys T."/>
        </authorList>
    </citation>
    <scope>NUCLEOTIDE SEQUENCE</scope>
    <source>
        <strain evidence="2">DSM 16368 / CIP 108037 / IAM 15318 / JCM 13566 / Re117</strain>
    </source>
</reference>
<dbReference type="EMBL" id="FQ311875">
    <property type="protein sequence ID" value="CBT75549.1"/>
    <property type="molecule type" value="Genomic_DNA"/>
</dbReference>
<sequence>MTVSQIQDAIEAGQPTEVASLALCLDPEAIYENFDFHRISDDAQPYWDFAKLWVQSAPALAKPLIARWVLDIATSEFAYLEIESEADKLLISSVQDAKNCLASLIEDVSVLSDNPDAGLAKAQILELGSASKTLKDRQSPNAGIWYQWIRQSAPAAGMEVTFCLRQHGFNRSLSAFICQCRDDRRESLKSPRI</sequence>
<name>A0ABM9PW16_GLUAR</name>
<proteinExistence type="predicted"/>
<organism evidence="1 2">
    <name type="scientific">Glutamicibacter arilaitensis (strain DSM 16368 / CIP 108037 / IAM 15318 / JCM 13566 / NCIMB 14258 / Re117)</name>
    <name type="common">Arthrobacter arilaitensis</name>
    <dbReference type="NCBI Taxonomy" id="861360"/>
    <lineage>
        <taxon>Bacteria</taxon>
        <taxon>Bacillati</taxon>
        <taxon>Actinomycetota</taxon>
        <taxon>Actinomycetes</taxon>
        <taxon>Micrococcales</taxon>
        <taxon>Micrococcaceae</taxon>
        <taxon>Glutamicibacter</taxon>
    </lineage>
</organism>